<evidence type="ECO:0000313" key="2">
    <source>
        <dbReference type="EMBL" id="PYI05527.1"/>
    </source>
</evidence>
<feature type="domain" description="Nudix hydrolase" evidence="1">
    <location>
        <begin position="26"/>
        <end position="180"/>
    </location>
</feature>
<dbReference type="AlphaFoldDB" id="A0A319E5Z9"/>
<dbReference type="PANTHER" id="PTHR43736:SF1">
    <property type="entry name" value="DIHYDRONEOPTERIN TRIPHOSPHATE DIPHOSPHATASE"/>
    <property type="match status" value="1"/>
</dbReference>
<accession>A0A319E5Z9</accession>
<reference evidence="2 3" key="1">
    <citation type="submission" date="2018-02" db="EMBL/GenBank/DDBJ databases">
        <title>The genomes of Aspergillus section Nigri reveals drivers in fungal speciation.</title>
        <authorList>
            <consortium name="DOE Joint Genome Institute"/>
            <person name="Vesth T.C."/>
            <person name="Nybo J."/>
            <person name="Theobald S."/>
            <person name="Brandl J."/>
            <person name="Frisvad J.C."/>
            <person name="Nielsen K.F."/>
            <person name="Lyhne E.K."/>
            <person name="Kogle M.E."/>
            <person name="Kuo A."/>
            <person name="Riley R."/>
            <person name="Clum A."/>
            <person name="Nolan M."/>
            <person name="Lipzen A."/>
            <person name="Salamov A."/>
            <person name="Henrissat B."/>
            <person name="Wiebenga A."/>
            <person name="De vries R.P."/>
            <person name="Grigoriev I.V."/>
            <person name="Mortensen U.H."/>
            <person name="Andersen M.R."/>
            <person name="Baker S.E."/>
        </authorList>
    </citation>
    <scope>NUCLEOTIDE SEQUENCE [LARGE SCALE GENOMIC DNA]</scope>
    <source>
        <strain evidence="2 3">CBS 121057</strain>
    </source>
</reference>
<dbReference type="InterPro" id="IPR015797">
    <property type="entry name" value="NUDIX_hydrolase-like_dom_sf"/>
</dbReference>
<name>A0A319E5Z9_ASPSB</name>
<organism evidence="2 3">
    <name type="scientific">Aspergillus sclerotiicarbonarius (strain CBS 121057 / IBT 28362)</name>
    <dbReference type="NCBI Taxonomy" id="1448318"/>
    <lineage>
        <taxon>Eukaryota</taxon>
        <taxon>Fungi</taxon>
        <taxon>Dikarya</taxon>
        <taxon>Ascomycota</taxon>
        <taxon>Pezizomycotina</taxon>
        <taxon>Eurotiomycetes</taxon>
        <taxon>Eurotiomycetidae</taxon>
        <taxon>Eurotiales</taxon>
        <taxon>Aspergillaceae</taxon>
        <taxon>Aspergillus</taxon>
        <taxon>Aspergillus subgen. Circumdati</taxon>
    </lineage>
</organism>
<dbReference type="PROSITE" id="PS51462">
    <property type="entry name" value="NUDIX"/>
    <property type="match status" value="1"/>
</dbReference>
<dbReference type="Proteomes" id="UP000248423">
    <property type="component" value="Unassembled WGS sequence"/>
</dbReference>
<dbReference type="CDD" id="cd02883">
    <property type="entry name" value="NUDIX_Hydrolase"/>
    <property type="match status" value="1"/>
</dbReference>
<dbReference type="InterPro" id="IPR000086">
    <property type="entry name" value="NUDIX_hydrolase_dom"/>
</dbReference>
<dbReference type="Pfam" id="PF00293">
    <property type="entry name" value="NUDIX"/>
    <property type="match status" value="1"/>
</dbReference>
<sequence>MQISPHLTTPYTLPLSTFTTTHYPHCTTFIVGAYIFTTPSPSPSPTNSTPQPQTLLLLRSPTDSYPLHWENPGGSTDPSDPTLLAALAREVFEETGLPVTKVVDLVAVDEWTRVRRGRGVREMKWSFLVEVGGGDGEEGDWEERVKLAPEEHCAWSWVGEEDIRKVVEGGEGIDADGEGHRLRFIGDQGRNLLKAFEVYKRVYSV</sequence>
<dbReference type="OrthoDB" id="276276at2759"/>
<proteinExistence type="predicted"/>
<evidence type="ECO:0000313" key="3">
    <source>
        <dbReference type="Proteomes" id="UP000248423"/>
    </source>
</evidence>
<protein>
    <recommendedName>
        <fullName evidence="1">Nudix hydrolase domain-containing protein</fullName>
    </recommendedName>
</protein>
<dbReference type="EMBL" id="KZ826357">
    <property type="protein sequence ID" value="PYI05527.1"/>
    <property type="molecule type" value="Genomic_DNA"/>
</dbReference>
<dbReference type="Gene3D" id="3.90.79.10">
    <property type="entry name" value="Nucleoside Triphosphate Pyrophosphohydrolase"/>
    <property type="match status" value="1"/>
</dbReference>
<dbReference type="PANTHER" id="PTHR43736">
    <property type="entry name" value="ADP-RIBOSE PYROPHOSPHATASE"/>
    <property type="match status" value="1"/>
</dbReference>
<evidence type="ECO:0000259" key="1">
    <source>
        <dbReference type="PROSITE" id="PS51462"/>
    </source>
</evidence>
<keyword evidence="3" id="KW-1185">Reference proteome</keyword>
<dbReference type="VEuPathDB" id="FungiDB:BO78DRAFT_430457"/>
<dbReference type="SUPFAM" id="SSF55811">
    <property type="entry name" value="Nudix"/>
    <property type="match status" value="1"/>
</dbReference>
<gene>
    <name evidence="2" type="ORF">BO78DRAFT_430457</name>
</gene>